<dbReference type="PANTHER" id="PTHR47510:SF3">
    <property type="entry name" value="ENDO_EXONUCLEASE_PHOSPHATASE DOMAIN-CONTAINING PROTEIN"/>
    <property type="match status" value="1"/>
</dbReference>
<dbReference type="PANTHER" id="PTHR47510">
    <property type="entry name" value="REVERSE TRANSCRIPTASE DOMAIN-CONTAINING PROTEIN"/>
    <property type="match status" value="1"/>
</dbReference>
<dbReference type="AlphaFoldDB" id="A0AAE1HY60"/>
<accession>A0AAE1HY60</accession>
<dbReference type="InterPro" id="IPR043502">
    <property type="entry name" value="DNA/RNA_pol_sf"/>
</dbReference>
<dbReference type="EMBL" id="JAHWGI010001349">
    <property type="protein sequence ID" value="KAK3928711.1"/>
    <property type="molecule type" value="Genomic_DNA"/>
</dbReference>
<gene>
    <name evidence="2" type="ORF">KUF71_016935</name>
</gene>
<dbReference type="Pfam" id="PF00078">
    <property type="entry name" value="RVT_1"/>
    <property type="match status" value="1"/>
</dbReference>
<keyword evidence="3" id="KW-1185">Reference proteome</keyword>
<proteinExistence type="predicted"/>
<dbReference type="GO" id="GO:0003964">
    <property type="term" value="F:RNA-directed DNA polymerase activity"/>
    <property type="evidence" value="ECO:0007669"/>
    <property type="project" value="UniProtKB-KW"/>
</dbReference>
<dbReference type="InterPro" id="IPR000477">
    <property type="entry name" value="RT_dom"/>
</dbReference>
<reference evidence="2" key="1">
    <citation type="submission" date="2021-07" db="EMBL/GenBank/DDBJ databases">
        <authorList>
            <person name="Catto M.A."/>
            <person name="Jacobson A."/>
            <person name="Kennedy G."/>
            <person name="Labadie P."/>
            <person name="Hunt B.G."/>
            <person name="Srinivasan R."/>
        </authorList>
    </citation>
    <scope>NUCLEOTIDE SEQUENCE</scope>
    <source>
        <strain evidence="2">PL_HMW_Pooled</strain>
        <tissue evidence="2">Head</tissue>
    </source>
</reference>
<keyword evidence="2" id="KW-0808">Transferase</keyword>
<evidence type="ECO:0000313" key="3">
    <source>
        <dbReference type="Proteomes" id="UP001219518"/>
    </source>
</evidence>
<keyword evidence="2" id="KW-0548">Nucleotidyltransferase</keyword>
<feature type="domain" description="Reverse transcriptase" evidence="1">
    <location>
        <begin position="79"/>
        <end position="180"/>
    </location>
</feature>
<evidence type="ECO:0000259" key="1">
    <source>
        <dbReference type="Pfam" id="PF00078"/>
    </source>
</evidence>
<feature type="non-terminal residue" evidence="2">
    <location>
        <position position="184"/>
    </location>
</feature>
<sequence length="184" mass="21083">IASVDETIDKHLGKVFSEADIVENFAKTFVNDVNKLRPKDLKRFANSHHEAITDLINKSLVEGNVPDLLKVSICRPIYKKGSHLDFANYRPVCEQTVCSKVIESFVAQKVINYAQKFNFINKYQYSYQRKKGTEILLEDSSSYINNELNRGCSVLCLFIDFSKAFDTISHRLLLQTLENIANQK</sequence>
<reference evidence="2" key="2">
    <citation type="journal article" date="2023" name="BMC Genomics">
        <title>Pest status, molecular evolution, and epigenetic factors derived from the genome assembly of Frankliniella fusca, a thysanopteran phytovirus vector.</title>
        <authorList>
            <person name="Catto M.A."/>
            <person name="Labadie P.E."/>
            <person name="Jacobson A.L."/>
            <person name="Kennedy G.G."/>
            <person name="Srinivasan R."/>
            <person name="Hunt B.G."/>
        </authorList>
    </citation>
    <scope>NUCLEOTIDE SEQUENCE</scope>
    <source>
        <strain evidence="2">PL_HMW_Pooled</strain>
    </source>
</reference>
<protein>
    <submittedName>
        <fullName evidence="2">RNA-directed DNA polymerase from mobile element jockey</fullName>
    </submittedName>
</protein>
<comment type="caution">
    <text evidence="2">The sequence shown here is derived from an EMBL/GenBank/DDBJ whole genome shotgun (WGS) entry which is preliminary data.</text>
</comment>
<organism evidence="2 3">
    <name type="scientific">Frankliniella fusca</name>
    <dbReference type="NCBI Taxonomy" id="407009"/>
    <lineage>
        <taxon>Eukaryota</taxon>
        <taxon>Metazoa</taxon>
        <taxon>Ecdysozoa</taxon>
        <taxon>Arthropoda</taxon>
        <taxon>Hexapoda</taxon>
        <taxon>Insecta</taxon>
        <taxon>Pterygota</taxon>
        <taxon>Neoptera</taxon>
        <taxon>Paraneoptera</taxon>
        <taxon>Thysanoptera</taxon>
        <taxon>Terebrantia</taxon>
        <taxon>Thripoidea</taxon>
        <taxon>Thripidae</taxon>
        <taxon>Frankliniella</taxon>
    </lineage>
</organism>
<name>A0AAE1HY60_9NEOP</name>
<keyword evidence="2" id="KW-0695">RNA-directed DNA polymerase</keyword>
<evidence type="ECO:0000313" key="2">
    <source>
        <dbReference type="EMBL" id="KAK3928711.1"/>
    </source>
</evidence>
<dbReference type="SUPFAM" id="SSF56672">
    <property type="entry name" value="DNA/RNA polymerases"/>
    <property type="match status" value="1"/>
</dbReference>
<dbReference type="Proteomes" id="UP001219518">
    <property type="component" value="Unassembled WGS sequence"/>
</dbReference>